<dbReference type="AlphaFoldDB" id="A0A6V8KR93"/>
<evidence type="ECO:0000313" key="1">
    <source>
        <dbReference type="EMBL" id="GFJ86364.1"/>
    </source>
</evidence>
<accession>A0A6V8KR93</accession>
<sequence>MESAGLMDGMEARLATDPDLARRYRTADEGYLAWREEIEGRSASGMPVR</sequence>
<reference evidence="1 2" key="2">
    <citation type="submission" date="2020-03" db="EMBL/GenBank/DDBJ databases">
        <authorList>
            <person name="Ichikawa N."/>
            <person name="Kimura A."/>
            <person name="Kitahashi Y."/>
            <person name="Uohara A."/>
        </authorList>
    </citation>
    <scope>NUCLEOTIDE SEQUENCE [LARGE SCALE GENOMIC DNA]</scope>
    <source>
        <strain evidence="1 2">NBRC 108638</strain>
    </source>
</reference>
<evidence type="ECO:0000313" key="2">
    <source>
        <dbReference type="Proteomes" id="UP000482960"/>
    </source>
</evidence>
<protein>
    <submittedName>
        <fullName evidence="1">Uncharacterized protein</fullName>
    </submittedName>
</protein>
<reference evidence="1 2" key="1">
    <citation type="submission" date="2020-03" db="EMBL/GenBank/DDBJ databases">
        <title>Whole genome shotgun sequence of Phytohabitans rumicis NBRC 108638.</title>
        <authorList>
            <person name="Komaki H."/>
            <person name="Tamura T."/>
        </authorList>
    </citation>
    <scope>NUCLEOTIDE SEQUENCE [LARGE SCALE GENOMIC DNA]</scope>
    <source>
        <strain evidence="1 2">NBRC 108638</strain>
    </source>
</reference>
<dbReference type="RefSeq" id="WP_246277536.1">
    <property type="nucleotide sequence ID" value="NZ_BAABJB010000008.1"/>
</dbReference>
<proteinExistence type="predicted"/>
<dbReference type="Proteomes" id="UP000482960">
    <property type="component" value="Unassembled WGS sequence"/>
</dbReference>
<organism evidence="1 2">
    <name type="scientific">Phytohabitans rumicis</name>
    <dbReference type="NCBI Taxonomy" id="1076125"/>
    <lineage>
        <taxon>Bacteria</taxon>
        <taxon>Bacillati</taxon>
        <taxon>Actinomycetota</taxon>
        <taxon>Actinomycetes</taxon>
        <taxon>Micromonosporales</taxon>
        <taxon>Micromonosporaceae</taxon>
    </lineage>
</organism>
<gene>
    <name evidence="1" type="ORF">Prum_000060</name>
</gene>
<comment type="caution">
    <text evidence="1">The sequence shown here is derived from an EMBL/GenBank/DDBJ whole genome shotgun (WGS) entry which is preliminary data.</text>
</comment>
<dbReference type="Pfam" id="PF04417">
    <property type="entry name" value="DUF501"/>
    <property type="match status" value="1"/>
</dbReference>
<name>A0A6V8KR93_9ACTN</name>
<keyword evidence="2" id="KW-1185">Reference proteome</keyword>
<dbReference type="InterPro" id="IPR007511">
    <property type="entry name" value="DUF501"/>
</dbReference>
<dbReference type="EMBL" id="BLPG01000001">
    <property type="protein sequence ID" value="GFJ86364.1"/>
    <property type="molecule type" value="Genomic_DNA"/>
</dbReference>